<keyword evidence="5" id="KW-0717">Septation</keyword>
<accession>F0SWT3</accession>
<dbReference type="Gene3D" id="6.10.250.790">
    <property type="match status" value="1"/>
</dbReference>
<dbReference type="STRING" id="645991.Sgly_0254"/>
<comment type="subunit">
    <text evidence="8">Homodimer. Interacts with FtsZ.</text>
</comment>
<dbReference type="GO" id="GO:0000921">
    <property type="term" value="P:septin ring assembly"/>
    <property type="evidence" value="ECO:0007669"/>
    <property type="project" value="TreeGrafter"/>
</dbReference>
<dbReference type="eggNOG" id="COG3027">
    <property type="taxonomic scope" value="Bacteria"/>
</dbReference>
<comment type="subcellular location">
    <subcellularLocation>
        <location evidence="1">Cytoplasm</location>
    </subcellularLocation>
</comment>
<dbReference type="InterPro" id="IPR036192">
    <property type="entry name" value="Cell_div_ZapA-like_sf"/>
</dbReference>
<evidence type="ECO:0000256" key="5">
    <source>
        <dbReference type="ARBA" id="ARBA00023210"/>
    </source>
</evidence>
<evidence type="ECO:0000256" key="2">
    <source>
        <dbReference type="ARBA" id="ARBA00015195"/>
    </source>
</evidence>
<dbReference type="GO" id="GO:0043093">
    <property type="term" value="P:FtsZ-dependent cytokinesis"/>
    <property type="evidence" value="ECO:0007669"/>
    <property type="project" value="TreeGrafter"/>
</dbReference>
<dbReference type="OrthoDB" id="9808604at2"/>
<evidence type="ECO:0000256" key="7">
    <source>
        <dbReference type="ARBA" id="ARBA00024910"/>
    </source>
</evidence>
<dbReference type="GO" id="GO:0030428">
    <property type="term" value="C:cell septum"/>
    <property type="evidence" value="ECO:0007669"/>
    <property type="project" value="TreeGrafter"/>
</dbReference>
<keyword evidence="6" id="KW-0131">Cell cycle</keyword>
<sequence length="86" mass="9727">MTQEANKVIVHIFGEQHAIKGKGSEDYIRSLAYDVDRRMKEVSLKYPLLAAHQVAVLVSLNMADEIAKLKEEQKTVLDMLGEKTEL</sequence>
<protein>
    <recommendedName>
        <fullName evidence="2">Cell division protein ZapA</fullName>
    </recommendedName>
    <alternativeName>
        <fullName evidence="9">Z ring-associated protein ZapA</fullName>
    </alternativeName>
</protein>
<evidence type="ECO:0000256" key="3">
    <source>
        <dbReference type="ARBA" id="ARBA00022490"/>
    </source>
</evidence>
<evidence type="ECO:0000256" key="4">
    <source>
        <dbReference type="ARBA" id="ARBA00022618"/>
    </source>
</evidence>
<reference evidence="10 11" key="1">
    <citation type="journal article" date="2011" name="Stand. Genomic Sci.">
        <title>Complete genome sequence of Syntrophobotulus glycolicus type strain (FlGlyR).</title>
        <authorList>
            <person name="Han C."/>
            <person name="Mwirichia R."/>
            <person name="Chertkov O."/>
            <person name="Held B."/>
            <person name="Lapidus A."/>
            <person name="Nolan M."/>
            <person name="Lucas S."/>
            <person name="Hammon N."/>
            <person name="Deshpande S."/>
            <person name="Cheng J.F."/>
            <person name="Tapia R."/>
            <person name="Goodwin L."/>
            <person name="Pitluck S."/>
            <person name="Huntemann M."/>
            <person name="Liolios K."/>
            <person name="Ivanova N."/>
            <person name="Pagani I."/>
            <person name="Mavromatis K."/>
            <person name="Ovchinikova G."/>
            <person name="Pati A."/>
            <person name="Chen A."/>
            <person name="Palaniappan K."/>
            <person name="Land M."/>
            <person name="Hauser L."/>
            <person name="Brambilla E.M."/>
            <person name="Rohde M."/>
            <person name="Spring S."/>
            <person name="Sikorski J."/>
            <person name="Goker M."/>
            <person name="Woyke T."/>
            <person name="Bristow J."/>
            <person name="Eisen J.A."/>
            <person name="Markowitz V."/>
            <person name="Hugenholtz P."/>
            <person name="Kyrpides N.C."/>
            <person name="Klenk H.P."/>
            <person name="Detter J.C."/>
        </authorList>
    </citation>
    <scope>NUCLEOTIDE SEQUENCE [LARGE SCALE GENOMIC DNA]</scope>
    <source>
        <strain evidence="11">DSM 8271 / FlGlyR</strain>
    </source>
</reference>
<proteinExistence type="predicted"/>
<evidence type="ECO:0000313" key="11">
    <source>
        <dbReference type="Proteomes" id="UP000007488"/>
    </source>
</evidence>
<dbReference type="KEGG" id="sgy:Sgly_0254"/>
<dbReference type="Proteomes" id="UP000007488">
    <property type="component" value="Chromosome"/>
</dbReference>
<gene>
    <name evidence="10" type="ordered locus">Sgly_0254</name>
</gene>
<dbReference type="HOGENOM" id="CLU_116623_4_2_9"/>
<dbReference type="GO" id="GO:0032153">
    <property type="term" value="C:cell division site"/>
    <property type="evidence" value="ECO:0007669"/>
    <property type="project" value="TreeGrafter"/>
</dbReference>
<dbReference type="InterPro" id="IPR053712">
    <property type="entry name" value="Bac_CellDiv_Activator"/>
</dbReference>
<keyword evidence="4" id="KW-0132">Cell division</keyword>
<evidence type="ECO:0000256" key="1">
    <source>
        <dbReference type="ARBA" id="ARBA00004496"/>
    </source>
</evidence>
<evidence type="ECO:0000313" key="10">
    <source>
        <dbReference type="EMBL" id="ADY54623.1"/>
    </source>
</evidence>
<keyword evidence="11" id="KW-1185">Reference proteome</keyword>
<dbReference type="InterPro" id="IPR007838">
    <property type="entry name" value="Cell_div_ZapA-like"/>
</dbReference>
<dbReference type="GO" id="GO:0000917">
    <property type="term" value="P:division septum assembly"/>
    <property type="evidence" value="ECO:0007669"/>
    <property type="project" value="UniProtKB-KW"/>
</dbReference>
<dbReference type="PANTHER" id="PTHR34981">
    <property type="entry name" value="CELL DIVISION PROTEIN ZAPA"/>
    <property type="match status" value="1"/>
</dbReference>
<organism evidence="10 11">
    <name type="scientific">Syntrophobotulus glycolicus (strain DSM 8271 / FlGlyR)</name>
    <dbReference type="NCBI Taxonomy" id="645991"/>
    <lineage>
        <taxon>Bacteria</taxon>
        <taxon>Bacillati</taxon>
        <taxon>Bacillota</taxon>
        <taxon>Clostridia</taxon>
        <taxon>Eubacteriales</taxon>
        <taxon>Desulfitobacteriaceae</taxon>
        <taxon>Syntrophobotulus</taxon>
    </lineage>
</organism>
<name>F0SWT3_SYNGF</name>
<dbReference type="GO" id="GO:0005829">
    <property type="term" value="C:cytosol"/>
    <property type="evidence" value="ECO:0007669"/>
    <property type="project" value="TreeGrafter"/>
</dbReference>
<dbReference type="RefSeq" id="WP_013623494.1">
    <property type="nucleotide sequence ID" value="NC_015172.1"/>
</dbReference>
<dbReference type="SUPFAM" id="SSF102829">
    <property type="entry name" value="Cell division protein ZapA-like"/>
    <property type="match status" value="1"/>
</dbReference>
<dbReference type="PANTHER" id="PTHR34981:SF1">
    <property type="entry name" value="CELL DIVISION PROTEIN ZAPA"/>
    <property type="match status" value="1"/>
</dbReference>
<reference evidence="11" key="2">
    <citation type="submission" date="2011-02" db="EMBL/GenBank/DDBJ databases">
        <title>The complete genome of Syntrophobotulus glycolicus DSM 8271.</title>
        <authorList>
            <person name="Lucas S."/>
            <person name="Copeland A."/>
            <person name="Lapidus A."/>
            <person name="Bruce D."/>
            <person name="Goodwin L."/>
            <person name="Pitluck S."/>
            <person name="Kyrpides N."/>
            <person name="Mavromatis K."/>
            <person name="Pagani I."/>
            <person name="Ivanova N."/>
            <person name="Mikhailova N."/>
            <person name="Chertkov O."/>
            <person name="Held B."/>
            <person name="Detter J.C."/>
            <person name="Tapia R."/>
            <person name="Han C."/>
            <person name="Land M."/>
            <person name="Hauser L."/>
            <person name="Markowitz V."/>
            <person name="Cheng J.-F."/>
            <person name="Hugenholtz P."/>
            <person name="Woyke T."/>
            <person name="Wu D."/>
            <person name="Spring S."/>
            <person name="Schroeder M."/>
            <person name="Brambilla E."/>
            <person name="Klenk H.-P."/>
            <person name="Eisen J.A."/>
        </authorList>
    </citation>
    <scope>NUCLEOTIDE SEQUENCE [LARGE SCALE GENOMIC DNA]</scope>
    <source>
        <strain evidence="11">DSM 8271 / FlGlyR</strain>
    </source>
</reference>
<dbReference type="AlphaFoldDB" id="F0SWT3"/>
<evidence type="ECO:0000256" key="6">
    <source>
        <dbReference type="ARBA" id="ARBA00023306"/>
    </source>
</evidence>
<dbReference type="Pfam" id="PF05164">
    <property type="entry name" value="ZapA"/>
    <property type="match status" value="1"/>
</dbReference>
<comment type="function">
    <text evidence="7">Activator of cell division through the inhibition of FtsZ GTPase activity, therefore promoting FtsZ assembly into bundles of protofilaments necessary for the formation of the division Z ring. It is recruited early at mid-cell but it is not essential for cell division.</text>
</comment>
<evidence type="ECO:0000256" key="8">
    <source>
        <dbReference type="ARBA" id="ARBA00026068"/>
    </source>
</evidence>
<evidence type="ECO:0000256" key="9">
    <source>
        <dbReference type="ARBA" id="ARBA00033158"/>
    </source>
</evidence>
<dbReference type="EMBL" id="CP002547">
    <property type="protein sequence ID" value="ADY54623.1"/>
    <property type="molecule type" value="Genomic_DNA"/>
</dbReference>
<keyword evidence="3" id="KW-0963">Cytoplasm</keyword>